<keyword evidence="1" id="KW-0472">Membrane</keyword>
<evidence type="ECO:0000313" key="2">
    <source>
        <dbReference type="EMBL" id="KAG5187607.1"/>
    </source>
</evidence>
<protein>
    <submittedName>
        <fullName evidence="2">Uncharacterized protein</fullName>
    </submittedName>
</protein>
<organism evidence="2 3">
    <name type="scientific">Tribonema minus</name>
    <dbReference type="NCBI Taxonomy" id="303371"/>
    <lineage>
        <taxon>Eukaryota</taxon>
        <taxon>Sar</taxon>
        <taxon>Stramenopiles</taxon>
        <taxon>Ochrophyta</taxon>
        <taxon>PX clade</taxon>
        <taxon>Xanthophyceae</taxon>
        <taxon>Tribonematales</taxon>
        <taxon>Tribonemataceae</taxon>
        <taxon>Tribonema</taxon>
    </lineage>
</organism>
<name>A0A835Z4T0_9STRA</name>
<sequence length="190" mass="21098">MLACDATSRMFAVRIRSFKLNRLRAMLHAPNVASRMLWIATGIELMSCIQLTIVIIARPRLRFARLPCRHHWHQRRAPEHARDRIHALSHLDSGVITNTGGQRARVPLLRVATTNSQLLGGVAVGAVSADDGTQKGATSCGSGVCTVNQFQLLLDSVGYLRNGHVQGAHWHEEKMWYVTVIVYDDDDSHG</sequence>
<accession>A0A835Z4T0</accession>
<dbReference type="AlphaFoldDB" id="A0A835Z4T0"/>
<dbReference type="EMBL" id="JAFCMP010000087">
    <property type="protein sequence ID" value="KAG5187607.1"/>
    <property type="molecule type" value="Genomic_DNA"/>
</dbReference>
<keyword evidence="3" id="KW-1185">Reference proteome</keyword>
<proteinExistence type="predicted"/>
<reference evidence="2" key="1">
    <citation type="submission" date="2021-02" db="EMBL/GenBank/DDBJ databases">
        <title>First Annotated Genome of the Yellow-green Alga Tribonema minus.</title>
        <authorList>
            <person name="Mahan K.M."/>
        </authorList>
    </citation>
    <scope>NUCLEOTIDE SEQUENCE</scope>
    <source>
        <strain evidence="2">UTEX B ZZ1240</strain>
    </source>
</reference>
<keyword evidence="1" id="KW-1133">Transmembrane helix</keyword>
<dbReference type="Proteomes" id="UP000664859">
    <property type="component" value="Unassembled WGS sequence"/>
</dbReference>
<keyword evidence="1" id="KW-0812">Transmembrane</keyword>
<evidence type="ECO:0000256" key="1">
    <source>
        <dbReference type="SAM" id="Phobius"/>
    </source>
</evidence>
<evidence type="ECO:0000313" key="3">
    <source>
        <dbReference type="Proteomes" id="UP000664859"/>
    </source>
</evidence>
<gene>
    <name evidence="2" type="ORF">JKP88DRAFT_253977</name>
</gene>
<feature type="transmembrane region" description="Helical" evidence="1">
    <location>
        <begin position="36"/>
        <end position="57"/>
    </location>
</feature>
<comment type="caution">
    <text evidence="2">The sequence shown here is derived from an EMBL/GenBank/DDBJ whole genome shotgun (WGS) entry which is preliminary data.</text>
</comment>